<evidence type="ECO:0000313" key="2">
    <source>
        <dbReference type="Proteomes" id="UP000183605"/>
    </source>
</evidence>
<name>A0A1J5BAE1_9BACT</name>
<protein>
    <submittedName>
        <fullName evidence="1">Uncharacterized protein</fullName>
    </submittedName>
</protein>
<reference evidence="1 2" key="1">
    <citation type="journal article" date="2016" name="Environ. Microbiol.">
        <title>Genomic resolution of a cold subsurface aquifer community provides metabolic insights for novel microbes adapted to high CO concentrations.</title>
        <authorList>
            <person name="Probst A.J."/>
            <person name="Castelle C.J."/>
            <person name="Singh A."/>
            <person name="Brown C.T."/>
            <person name="Anantharaman K."/>
            <person name="Sharon I."/>
            <person name="Hug L.A."/>
            <person name="Burstein D."/>
            <person name="Emerson J.B."/>
            <person name="Thomas B.C."/>
            <person name="Banfield J.F."/>
        </authorList>
    </citation>
    <scope>NUCLEOTIDE SEQUENCE [LARGE SCALE GENOMIC DNA]</scope>
    <source>
        <strain evidence="1">CG2_30_44_31</strain>
    </source>
</reference>
<gene>
    <name evidence="1" type="ORF">AUK18_01055</name>
</gene>
<dbReference type="EMBL" id="MNXQ01000020">
    <property type="protein sequence ID" value="OIP03920.1"/>
    <property type="molecule type" value="Genomic_DNA"/>
</dbReference>
<proteinExistence type="predicted"/>
<comment type="caution">
    <text evidence="1">The sequence shown here is derived from an EMBL/GenBank/DDBJ whole genome shotgun (WGS) entry which is preliminary data.</text>
</comment>
<organism evidence="1 2">
    <name type="scientific">Candidatus Beckwithbacteria bacterium CG2_30_44_31</name>
    <dbReference type="NCBI Taxonomy" id="1805035"/>
    <lineage>
        <taxon>Bacteria</taxon>
        <taxon>Candidatus Beckwithiibacteriota</taxon>
    </lineage>
</organism>
<dbReference type="AlphaFoldDB" id="A0A1J5BAE1"/>
<evidence type="ECO:0000313" key="1">
    <source>
        <dbReference type="EMBL" id="OIP03920.1"/>
    </source>
</evidence>
<sequence length="240" mass="26866">MTEAGKGFELISGPRGGRPGAVEDLLRLENPSEAVEKLQDWMVGAFNAEPELVTDLGGTTHGRRGWGKSRLPERLDRDSFPVLLTTTTSIAYIGPNSMSQLTAYLDFIQPNDRYNKALPLLVARVQMQNASIGSGENRRNRQVITGGTLFESKGWERLLAMGLPLDVALWQHRDHPKFPPPTRLDHLMGMKPIVYINGQSQMETATEDELLKLPGVIMRVNGVTRFYVADPEYQIQYTEE</sequence>
<accession>A0A1J5BAE1</accession>
<dbReference type="Proteomes" id="UP000183605">
    <property type="component" value="Unassembled WGS sequence"/>
</dbReference>